<dbReference type="Proteomes" id="UP000283513">
    <property type="component" value="Unassembled WGS sequence"/>
</dbReference>
<dbReference type="RefSeq" id="WP_118598117.1">
    <property type="nucleotide sequence ID" value="NZ_QSHO01000008.1"/>
</dbReference>
<evidence type="ECO:0000313" key="2">
    <source>
        <dbReference type="Proteomes" id="UP000283513"/>
    </source>
</evidence>
<organism evidence="1 2">
    <name type="scientific">Roseburia intestinalis</name>
    <dbReference type="NCBI Taxonomy" id="166486"/>
    <lineage>
        <taxon>Bacteria</taxon>
        <taxon>Bacillati</taxon>
        <taxon>Bacillota</taxon>
        <taxon>Clostridia</taxon>
        <taxon>Lachnospirales</taxon>
        <taxon>Lachnospiraceae</taxon>
        <taxon>Roseburia</taxon>
    </lineage>
</organism>
<proteinExistence type="predicted"/>
<comment type="caution">
    <text evidence="1">The sequence shown here is derived from an EMBL/GenBank/DDBJ whole genome shotgun (WGS) entry which is preliminary data.</text>
</comment>
<accession>A0A413Z5X1</accession>
<name>A0A413Z5X1_9FIRM</name>
<dbReference type="EMBL" id="QSHO01000008">
    <property type="protein sequence ID" value="RHC16810.1"/>
    <property type="molecule type" value="Genomic_DNA"/>
</dbReference>
<gene>
    <name evidence="1" type="ORF">DW856_10930</name>
</gene>
<dbReference type="AlphaFoldDB" id="A0A413Z5X1"/>
<evidence type="ECO:0000313" key="1">
    <source>
        <dbReference type="EMBL" id="RHC16810.1"/>
    </source>
</evidence>
<sequence length="109" mass="12310">MRVVSQSKDVSLDFDRAVFTANHGMITAMVDGKTFTIGTYANLGREKEVFSDMHKAFSAFQVISTNMDKQQVAEMFAVSKNISIRCVEMNDPCMGITVFDNMVYYMPEK</sequence>
<protein>
    <submittedName>
        <fullName evidence="1">Uncharacterized protein</fullName>
    </submittedName>
</protein>
<reference evidence="1 2" key="1">
    <citation type="submission" date="2018-08" db="EMBL/GenBank/DDBJ databases">
        <title>A genome reference for cultivated species of the human gut microbiota.</title>
        <authorList>
            <person name="Zou Y."/>
            <person name="Xue W."/>
            <person name="Luo G."/>
        </authorList>
    </citation>
    <scope>NUCLEOTIDE SEQUENCE [LARGE SCALE GENOMIC DNA]</scope>
    <source>
        <strain evidence="1 2">AM37-1AC</strain>
    </source>
</reference>